<evidence type="ECO:0000313" key="3">
    <source>
        <dbReference type="Proteomes" id="UP000095751"/>
    </source>
</evidence>
<dbReference type="AlphaFoldDB" id="A0A1E7FLC0"/>
<feature type="compositionally biased region" description="Basic and acidic residues" evidence="1">
    <location>
        <begin position="219"/>
        <end position="230"/>
    </location>
</feature>
<feature type="compositionally biased region" description="Basic and acidic residues" evidence="1">
    <location>
        <begin position="72"/>
        <end position="90"/>
    </location>
</feature>
<keyword evidence="3" id="KW-1185">Reference proteome</keyword>
<feature type="region of interest" description="Disordered" evidence="1">
    <location>
        <begin position="154"/>
        <end position="184"/>
    </location>
</feature>
<gene>
    <name evidence="2" type="ORF">FRACYDRAFT_237210</name>
</gene>
<dbReference type="KEGG" id="fcy:FRACYDRAFT_237210"/>
<organism evidence="2 3">
    <name type="scientific">Fragilariopsis cylindrus CCMP1102</name>
    <dbReference type="NCBI Taxonomy" id="635003"/>
    <lineage>
        <taxon>Eukaryota</taxon>
        <taxon>Sar</taxon>
        <taxon>Stramenopiles</taxon>
        <taxon>Ochrophyta</taxon>
        <taxon>Bacillariophyta</taxon>
        <taxon>Bacillariophyceae</taxon>
        <taxon>Bacillariophycidae</taxon>
        <taxon>Bacillariales</taxon>
        <taxon>Bacillariaceae</taxon>
        <taxon>Fragilariopsis</taxon>
    </lineage>
</organism>
<evidence type="ECO:0000313" key="2">
    <source>
        <dbReference type="EMBL" id="OEU18927.1"/>
    </source>
</evidence>
<dbReference type="EMBL" id="KV784356">
    <property type="protein sequence ID" value="OEU18927.1"/>
    <property type="molecule type" value="Genomic_DNA"/>
</dbReference>
<proteinExistence type="predicted"/>
<feature type="region of interest" description="Disordered" evidence="1">
    <location>
        <begin position="1"/>
        <end position="90"/>
    </location>
</feature>
<feature type="region of interest" description="Disordered" evidence="1">
    <location>
        <begin position="205"/>
        <end position="274"/>
    </location>
</feature>
<accession>A0A1E7FLC0</accession>
<feature type="compositionally biased region" description="Polar residues" evidence="1">
    <location>
        <begin position="245"/>
        <end position="257"/>
    </location>
</feature>
<evidence type="ECO:0000256" key="1">
    <source>
        <dbReference type="SAM" id="MobiDB-lite"/>
    </source>
</evidence>
<feature type="compositionally biased region" description="Acidic residues" evidence="1">
    <location>
        <begin position="51"/>
        <end position="62"/>
    </location>
</feature>
<dbReference type="InParanoid" id="A0A1E7FLC0"/>
<protein>
    <submittedName>
        <fullName evidence="2">Uncharacterized protein</fullName>
    </submittedName>
</protein>
<reference evidence="2 3" key="1">
    <citation type="submission" date="2016-09" db="EMBL/GenBank/DDBJ databases">
        <title>Extensive genetic diversity and differential bi-allelic expression allows diatom success in the polar Southern Ocean.</title>
        <authorList>
            <consortium name="DOE Joint Genome Institute"/>
            <person name="Mock T."/>
            <person name="Otillar R.P."/>
            <person name="Strauss J."/>
            <person name="Dupont C."/>
            <person name="Frickenhaus S."/>
            <person name="Maumus F."/>
            <person name="Mcmullan M."/>
            <person name="Sanges R."/>
            <person name="Schmutz J."/>
            <person name="Toseland A."/>
            <person name="Valas R."/>
            <person name="Veluchamy A."/>
            <person name="Ward B.J."/>
            <person name="Allen A."/>
            <person name="Barry K."/>
            <person name="Falciatore A."/>
            <person name="Ferrante M."/>
            <person name="Fortunato A.E."/>
            <person name="Gloeckner G."/>
            <person name="Gruber A."/>
            <person name="Hipkin R."/>
            <person name="Janech M."/>
            <person name="Kroth P."/>
            <person name="Leese F."/>
            <person name="Lindquist E."/>
            <person name="Lyon B.R."/>
            <person name="Martin J."/>
            <person name="Mayer C."/>
            <person name="Parker M."/>
            <person name="Quesneville H."/>
            <person name="Raymond J."/>
            <person name="Uhlig C."/>
            <person name="Valentin K.U."/>
            <person name="Worden A.Z."/>
            <person name="Armbrust E.V."/>
            <person name="Bowler C."/>
            <person name="Green B."/>
            <person name="Moulton V."/>
            <person name="Van Oosterhout C."/>
            <person name="Grigoriev I."/>
        </authorList>
    </citation>
    <scope>NUCLEOTIDE SEQUENCE [LARGE SCALE GENOMIC DNA]</scope>
    <source>
        <strain evidence="2 3">CCMP1102</strain>
    </source>
</reference>
<sequence>MATKNKNKESTKLIKHGFMREILTGRDALSQEDPPPPQEEDKGPLTKDTLAEEEDEPTETEDNLNATENNPSEEKELSIDSVETPHLEEKRNVLKSKRKLWTRTITLLNENCAKLKRKVKYTGPQTVVRGVPLPEQGFSSQQTLVEKARTRIEANQVSTEGGTTASNASSKATQDSLVQNLTSKRSQKTINASVEGGLDQSLLGNKNIQFKGTGKGNSSRKEAKRNESLQKETAQNKNSQEDDTSSSNSGSDLNDTSPNKDDESKDDEGNVLLNFNSTSTNFTYSQGTQEYIENSLSQESFSRIELDRDKLRATVSKEEALLLPATSEHERGFFITPMDDKETYGLDLDFSKATDELRQIMERKDASSLL</sequence>
<dbReference type="Proteomes" id="UP000095751">
    <property type="component" value="Unassembled WGS sequence"/>
</dbReference>
<feature type="compositionally biased region" description="Basic and acidic residues" evidence="1">
    <location>
        <begin position="1"/>
        <end position="12"/>
    </location>
</feature>
<name>A0A1E7FLC0_9STRA</name>